<dbReference type="OrthoDB" id="2349883at2759"/>
<dbReference type="AlphaFoldDB" id="A0A5C3M4J2"/>
<organism evidence="1 2">
    <name type="scientific">Crucibulum laeve</name>
    <dbReference type="NCBI Taxonomy" id="68775"/>
    <lineage>
        <taxon>Eukaryota</taxon>
        <taxon>Fungi</taxon>
        <taxon>Dikarya</taxon>
        <taxon>Basidiomycota</taxon>
        <taxon>Agaricomycotina</taxon>
        <taxon>Agaricomycetes</taxon>
        <taxon>Agaricomycetidae</taxon>
        <taxon>Agaricales</taxon>
        <taxon>Agaricineae</taxon>
        <taxon>Nidulariaceae</taxon>
        <taxon>Crucibulum</taxon>
    </lineage>
</organism>
<gene>
    <name evidence="1" type="ORF">BDQ12DRAFT_680763</name>
</gene>
<keyword evidence="2" id="KW-1185">Reference proteome</keyword>
<proteinExistence type="predicted"/>
<sequence length="423" mass="47196">MLCKRISRIRPLKTAFTRHLSDAPCPSPYQSFRKLRAFPFNVTPDEAITLIAPYAAILARKSILSSIAARVLPGFGFQPIQPSRLSPVYFPAWVIDAEVKADVTVKDSEQNAVAQFYNSYIPGSSFRVLSAAPLWSGGLVDSTPLPFTEDLTNIAGMEVQCIPYNISPFSALDIARSLPGRDAVIDKDMEFSPNSIKTNLLAAYPVLIPIYLAQYEYTLVGSPKVYTVTMFIEAHSRSSNVMSENSFSEFDQEYFEAFQQGVKFMNLEFDSNSPVFVFGNNAFTHVEAVSIPQYQDALESYVEAAIKSPGAAGALAERGMLDSDDDLRIREYTKEERQPITDWFNLGEEIMMMQGIINAMSSAKASRHVKVIGLGKNASPEEFVDMAAGNLKEKKEEAVKKRDEMQPTWWKEWQLSTKPKPDA</sequence>
<name>A0A5C3M4J2_9AGAR</name>
<reference evidence="1 2" key="1">
    <citation type="journal article" date="2019" name="Nat. Ecol. Evol.">
        <title>Megaphylogeny resolves global patterns of mushroom evolution.</title>
        <authorList>
            <person name="Varga T."/>
            <person name="Krizsan K."/>
            <person name="Foldi C."/>
            <person name="Dima B."/>
            <person name="Sanchez-Garcia M."/>
            <person name="Sanchez-Ramirez S."/>
            <person name="Szollosi G.J."/>
            <person name="Szarkandi J.G."/>
            <person name="Papp V."/>
            <person name="Albert L."/>
            <person name="Andreopoulos W."/>
            <person name="Angelini C."/>
            <person name="Antonin V."/>
            <person name="Barry K.W."/>
            <person name="Bougher N.L."/>
            <person name="Buchanan P."/>
            <person name="Buyck B."/>
            <person name="Bense V."/>
            <person name="Catcheside P."/>
            <person name="Chovatia M."/>
            <person name="Cooper J."/>
            <person name="Damon W."/>
            <person name="Desjardin D."/>
            <person name="Finy P."/>
            <person name="Geml J."/>
            <person name="Haridas S."/>
            <person name="Hughes K."/>
            <person name="Justo A."/>
            <person name="Karasinski D."/>
            <person name="Kautmanova I."/>
            <person name="Kiss B."/>
            <person name="Kocsube S."/>
            <person name="Kotiranta H."/>
            <person name="LaButti K.M."/>
            <person name="Lechner B.E."/>
            <person name="Liimatainen K."/>
            <person name="Lipzen A."/>
            <person name="Lukacs Z."/>
            <person name="Mihaltcheva S."/>
            <person name="Morgado L.N."/>
            <person name="Niskanen T."/>
            <person name="Noordeloos M.E."/>
            <person name="Ohm R.A."/>
            <person name="Ortiz-Santana B."/>
            <person name="Ovrebo C."/>
            <person name="Racz N."/>
            <person name="Riley R."/>
            <person name="Savchenko A."/>
            <person name="Shiryaev A."/>
            <person name="Soop K."/>
            <person name="Spirin V."/>
            <person name="Szebenyi C."/>
            <person name="Tomsovsky M."/>
            <person name="Tulloss R.E."/>
            <person name="Uehling J."/>
            <person name="Grigoriev I.V."/>
            <person name="Vagvolgyi C."/>
            <person name="Papp T."/>
            <person name="Martin F.M."/>
            <person name="Miettinen O."/>
            <person name="Hibbett D.S."/>
            <person name="Nagy L.G."/>
        </authorList>
    </citation>
    <scope>NUCLEOTIDE SEQUENCE [LARGE SCALE GENOMIC DNA]</scope>
    <source>
        <strain evidence="1 2">CBS 166.37</strain>
    </source>
</reference>
<protein>
    <submittedName>
        <fullName evidence="1">Uncharacterized protein</fullName>
    </submittedName>
</protein>
<accession>A0A5C3M4J2</accession>
<dbReference type="EMBL" id="ML213597">
    <property type="protein sequence ID" value="TFK40334.1"/>
    <property type="molecule type" value="Genomic_DNA"/>
</dbReference>
<evidence type="ECO:0000313" key="2">
    <source>
        <dbReference type="Proteomes" id="UP000308652"/>
    </source>
</evidence>
<evidence type="ECO:0000313" key="1">
    <source>
        <dbReference type="EMBL" id="TFK40334.1"/>
    </source>
</evidence>
<dbReference type="Proteomes" id="UP000308652">
    <property type="component" value="Unassembled WGS sequence"/>
</dbReference>